<gene>
    <name evidence="3" type="ORF">N479_17675</name>
</gene>
<feature type="chain" id="PRO_5002499635" description="Lcl C-terminal domain-containing protein" evidence="1">
    <location>
        <begin position="21"/>
        <end position="170"/>
    </location>
</feature>
<evidence type="ECO:0000313" key="4">
    <source>
        <dbReference type="Proteomes" id="UP000033434"/>
    </source>
</evidence>
<dbReference type="RefSeq" id="WP_046357012.1">
    <property type="nucleotide sequence ID" value="NZ_AUXW01000160.1"/>
</dbReference>
<accession>A0A0F6A9W4</accession>
<sequence>MKQFLILAISLLLFSSYALAKCQGEEGRFELVTTDQYFDRLTGLIWYRCPRIMENTSCFNFYNHMTFSEALAVAQHYSNDTEKWRLPNIKELVSIMDYDCGSWQPHIIEPLMPFGAYDFWSATPNNHPHKVSAWIMSLNGVVKKMDYFSRPMDEASVFLVREPINDTERK</sequence>
<dbReference type="Proteomes" id="UP000033434">
    <property type="component" value="Unassembled WGS sequence"/>
</dbReference>
<dbReference type="PATRIC" id="fig|1129367.4.peg.3518"/>
<reference evidence="3 4" key="1">
    <citation type="journal article" date="2015" name="BMC Genomics">
        <title>Genome mining reveals unlocked bioactive potential of marine Gram-negative bacteria.</title>
        <authorList>
            <person name="Machado H."/>
            <person name="Sonnenschein E.C."/>
            <person name="Melchiorsen J."/>
            <person name="Gram L."/>
        </authorList>
    </citation>
    <scope>NUCLEOTIDE SEQUENCE [LARGE SCALE GENOMIC DNA]</scope>
    <source>
        <strain evidence="3 4">S4054</strain>
    </source>
</reference>
<feature type="signal peptide" evidence="1">
    <location>
        <begin position="1"/>
        <end position="20"/>
    </location>
</feature>
<name>A0A0F6A9W4_9GAMM</name>
<protein>
    <recommendedName>
        <fullName evidence="2">Lcl C-terminal domain-containing protein</fullName>
    </recommendedName>
</protein>
<evidence type="ECO:0000259" key="2">
    <source>
        <dbReference type="Pfam" id="PF07603"/>
    </source>
</evidence>
<dbReference type="Pfam" id="PF07603">
    <property type="entry name" value="Lcl_C"/>
    <property type="match status" value="1"/>
</dbReference>
<proteinExistence type="predicted"/>
<dbReference type="AlphaFoldDB" id="A0A0F6A9W4"/>
<evidence type="ECO:0000256" key="1">
    <source>
        <dbReference type="SAM" id="SignalP"/>
    </source>
</evidence>
<evidence type="ECO:0000313" key="3">
    <source>
        <dbReference type="EMBL" id="KKE82641.1"/>
    </source>
</evidence>
<feature type="domain" description="Lcl C-terminal" evidence="2">
    <location>
        <begin position="39"/>
        <end position="161"/>
    </location>
</feature>
<keyword evidence="1" id="KW-0732">Signal</keyword>
<comment type="caution">
    <text evidence="3">The sequence shown here is derived from an EMBL/GenBank/DDBJ whole genome shotgun (WGS) entry which is preliminary data.</text>
</comment>
<dbReference type="InterPro" id="IPR011460">
    <property type="entry name" value="Lcl_C"/>
</dbReference>
<organism evidence="3 4">
    <name type="scientific">Pseudoalteromonas luteoviolacea S4054</name>
    <dbReference type="NCBI Taxonomy" id="1129367"/>
    <lineage>
        <taxon>Bacteria</taxon>
        <taxon>Pseudomonadati</taxon>
        <taxon>Pseudomonadota</taxon>
        <taxon>Gammaproteobacteria</taxon>
        <taxon>Alteromonadales</taxon>
        <taxon>Pseudoalteromonadaceae</taxon>
        <taxon>Pseudoalteromonas</taxon>
    </lineage>
</organism>
<dbReference type="EMBL" id="AUXW01000160">
    <property type="protein sequence ID" value="KKE82641.1"/>
    <property type="molecule type" value="Genomic_DNA"/>
</dbReference>